<feature type="domain" description="C2" evidence="6">
    <location>
        <begin position="1305"/>
        <end position="1434"/>
    </location>
</feature>
<sequence length="1479" mass="167812">MECLGHMRTSSSLPRLDMGNQVNPGCLTGCFPWQGGVWAEGDRSRNRKPITALASQGFWNGISDIKEVFTPSNPLLNANNAQFYLQEGGNHGIRITEQGQGGGDDDDDQFFEDITLLYRRQTMLFERSCEQLKDLYELDLSGSSGSSDASSVSTGTLRSRTSRTRRISKNITQPNPSPFGEIETEDVEELYMDCVYSVLHMIGCDVNKDDQWNLVEHLRKAFHLEPKRHLELYEIVSCRPQPSVKLHLSVLEARNLASKDISGVNDPFCTFYIKSNPSECFNTGCKVKTLEPNWDEHFLIEIPSEKLFGNDNSDREDLVLHVDVWNFHPDEKFREKLKRINEVRDSRGFRQFIVDTVNSKKGRQINHKLIGSVEIPIHEIPASGVKKWWPLEKLTSSDSKSSLSSNSSSVALSGKNRGEIHLQVHLSTSDKPHQVIINEHQRLLRILLSHELVKRNAAPYSWKDSFTKETLQILAQHAVQGKMSRDETALIRWLVYCQTHFILPLDYRVFTPILEKLRKFLQVGEVDPKLLAGFHEQADTFTAQCLVFIRDHRNHLGGGKFAKYHVQLDHILKCLHVIHCLRWRTKGDIVLRVEEALRTSTNEWFQFVESKVAKKQRNLEATIHERMSKLTRLTHLLIADVRTSQRDYGALFHESLSIQYAEIAFRGLEVLLSAKAKPLVAEVCDLLKPLSFSEDYELTSEDFDFSLGTSLFELYLALQQFYQQGSAIINDLFVVNNGPKQLGTGTNDTQSYPGGLSQYHKWFIRAVAKWLDIALFKAIKRILKAVELDNLCRPVDELVKHTSSAVDIRTVLGQIKTFWHQLKWPDPETAYVFISRILDDVCRAAVIYAEKMCAKVEGRNANNTPSSSSTTSNEIYFSKEACYAVNNIEFVLQAINPLLVELGMGEIIQKIELLHGGLVADACKRTVRTMVKNAVENVENQILHVFDHLGAQMTPTITSHLNESLTSFSQVSSPNHLTILQFLDENLIFLKDGLVLANFERVLVVIWLSSASTLTHIMEEAIRQKRSVPYFSFLFDTFRVLLNFFYGDALPNDPSLIKMAKLLRMYASDGKTLVRTYYRERYIEQTELPANSYPCGSISIKAALWQGTHLRVEVLNARHLKPVEVIARECSGVSSNSSGLQSKDDLYANRRKNQHQHMGHGSISSGCSTSSSSSVNIYSTFPRRHTFSNRPSIPQFSKGQTAESNTTKWPWSEDVPGHGLQLDEANREEGHRHLPTYRNVPQKARILTLRRINDPVASSNLENLAAEATTSASTTPITHLPSNAVIFQRPREQPATLVRSLSSGLTGSVPEDAKLDYLKTKFDSVRLSVQGAHVMMHKNFGASRQCNPYVTLKLVPDPQSECLKVKTRVQERTLFPLFDETFDLVLTDDIDVSTTFLHLTIKDRGVMGEGIFLGEAYLPLKEVQQSNLDIPLQDLPQIQLPLTRPPQANHEELLFAIQTRCVDRLTRDFLRKERRKMLL</sequence>
<feature type="region of interest" description="Disordered" evidence="5">
    <location>
        <begin position="1189"/>
        <end position="1215"/>
    </location>
</feature>
<feature type="domain" description="C2" evidence="6">
    <location>
        <begin position="227"/>
        <end position="390"/>
    </location>
</feature>
<evidence type="ECO:0000313" key="9">
    <source>
        <dbReference type="Proteomes" id="UP000318571"/>
    </source>
</evidence>
<accession>A0A553PGQ6</accession>
<dbReference type="OrthoDB" id="6375485at2759"/>
<comment type="subcellular location">
    <subcellularLocation>
        <location evidence="2">Late endosome</location>
    </subcellularLocation>
    <subcellularLocation>
        <location evidence="1">Recycling endosome</location>
    </subcellularLocation>
</comment>
<evidence type="ECO:0000313" key="8">
    <source>
        <dbReference type="EMBL" id="TRY76859.1"/>
    </source>
</evidence>
<dbReference type="InterPro" id="IPR052095">
    <property type="entry name" value="UNC-13_domain"/>
</dbReference>
<name>A0A553PGQ6_TIGCA</name>
<protein>
    <recommendedName>
        <fullName evidence="10">C2 domain-containing protein</fullName>
    </recommendedName>
</protein>
<evidence type="ECO:0000259" key="6">
    <source>
        <dbReference type="PROSITE" id="PS50004"/>
    </source>
</evidence>
<keyword evidence="9" id="KW-1185">Reference proteome</keyword>
<dbReference type="GO" id="GO:0055037">
    <property type="term" value="C:recycling endosome"/>
    <property type="evidence" value="ECO:0007669"/>
    <property type="project" value="UniProtKB-SubCell"/>
</dbReference>
<dbReference type="GO" id="GO:0099503">
    <property type="term" value="C:secretory vesicle"/>
    <property type="evidence" value="ECO:0007669"/>
    <property type="project" value="TreeGrafter"/>
</dbReference>
<feature type="region of interest" description="Disordered" evidence="5">
    <location>
        <begin position="141"/>
        <end position="181"/>
    </location>
</feature>
<dbReference type="Gene3D" id="1.10.357.50">
    <property type="match status" value="1"/>
</dbReference>
<dbReference type="PANTHER" id="PTHR45999:SF2">
    <property type="entry name" value="PROTEIN UNC-13 HOMOLOG 4B"/>
    <property type="match status" value="1"/>
</dbReference>
<dbReference type="Proteomes" id="UP000318571">
    <property type="component" value="Chromosome 5"/>
</dbReference>
<feature type="domain" description="MHD1" evidence="7">
    <location>
        <begin position="712"/>
        <end position="852"/>
    </location>
</feature>
<dbReference type="InterPro" id="IPR000008">
    <property type="entry name" value="C2_dom"/>
</dbReference>
<dbReference type="SMART" id="SM00239">
    <property type="entry name" value="C2"/>
    <property type="match status" value="2"/>
</dbReference>
<evidence type="ECO:0000256" key="4">
    <source>
        <dbReference type="ARBA" id="ARBA00022483"/>
    </source>
</evidence>
<dbReference type="SUPFAM" id="SSF49562">
    <property type="entry name" value="C2 domain (Calcium/lipid-binding domain, CaLB)"/>
    <property type="match status" value="2"/>
</dbReference>
<organism evidence="8 9">
    <name type="scientific">Tigriopus californicus</name>
    <name type="common">Marine copepod</name>
    <dbReference type="NCBI Taxonomy" id="6832"/>
    <lineage>
        <taxon>Eukaryota</taxon>
        <taxon>Metazoa</taxon>
        <taxon>Ecdysozoa</taxon>
        <taxon>Arthropoda</taxon>
        <taxon>Crustacea</taxon>
        <taxon>Multicrustacea</taxon>
        <taxon>Hexanauplia</taxon>
        <taxon>Copepoda</taxon>
        <taxon>Harpacticoida</taxon>
        <taxon>Harpacticidae</taxon>
        <taxon>Tigriopus</taxon>
    </lineage>
</organism>
<evidence type="ECO:0000256" key="5">
    <source>
        <dbReference type="SAM" id="MobiDB-lite"/>
    </source>
</evidence>
<dbReference type="EMBL" id="VCGU01000004">
    <property type="protein sequence ID" value="TRY76859.1"/>
    <property type="molecule type" value="Genomic_DNA"/>
</dbReference>
<dbReference type="PROSITE" id="PS51258">
    <property type="entry name" value="MHD1"/>
    <property type="match status" value="1"/>
</dbReference>
<evidence type="ECO:0008006" key="10">
    <source>
        <dbReference type="Google" id="ProtNLM"/>
    </source>
</evidence>
<dbReference type="GO" id="GO:0006887">
    <property type="term" value="P:exocytosis"/>
    <property type="evidence" value="ECO:0007669"/>
    <property type="project" value="UniProtKB-KW"/>
</dbReference>
<feature type="compositionally biased region" description="Polar residues" evidence="5">
    <location>
        <begin position="1189"/>
        <end position="1209"/>
    </location>
</feature>
<dbReference type="Pfam" id="PF06292">
    <property type="entry name" value="MUN"/>
    <property type="match status" value="1"/>
</dbReference>
<dbReference type="InterPro" id="IPR010439">
    <property type="entry name" value="MUN_dom"/>
</dbReference>
<dbReference type="Gene3D" id="2.60.40.150">
    <property type="entry name" value="C2 domain"/>
    <property type="match status" value="2"/>
</dbReference>
<comment type="caution">
    <text evidence="8">The sequence shown here is derived from an EMBL/GenBank/DDBJ whole genome shotgun (WGS) entry which is preliminary data.</text>
</comment>
<keyword evidence="4" id="KW-0268">Exocytosis</keyword>
<dbReference type="InterPro" id="IPR014770">
    <property type="entry name" value="Munc13_1"/>
</dbReference>
<dbReference type="PROSITE" id="PS50004">
    <property type="entry name" value="C2"/>
    <property type="match status" value="2"/>
</dbReference>
<evidence type="ECO:0000259" key="7">
    <source>
        <dbReference type="PROSITE" id="PS51258"/>
    </source>
</evidence>
<reference evidence="8 9" key="1">
    <citation type="journal article" date="2018" name="Nat. Ecol. Evol.">
        <title>Genomic signatures of mitonuclear coevolution across populations of Tigriopus californicus.</title>
        <authorList>
            <person name="Barreto F.S."/>
            <person name="Watson E.T."/>
            <person name="Lima T.G."/>
            <person name="Willett C.S."/>
            <person name="Edmands S."/>
            <person name="Li W."/>
            <person name="Burton R.S."/>
        </authorList>
    </citation>
    <scope>NUCLEOTIDE SEQUENCE [LARGE SCALE GENOMIC DNA]</scope>
    <source>
        <strain evidence="8 9">San Diego</strain>
    </source>
</reference>
<evidence type="ECO:0000256" key="3">
    <source>
        <dbReference type="ARBA" id="ARBA00005823"/>
    </source>
</evidence>
<dbReference type="GO" id="GO:0005770">
    <property type="term" value="C:late endosome"/>
    <property type="evidence" value="ECO:0007669"/>
    <property type="project" value="UniProtKB-SubCell"/>
</dbReference>
<proteinExistence type="inferred from homology"/>
<evidence type="ECO:0000256" key="1">
    <source>
        <dbReference type="ARBA" id="ARBA00004172"/>
    </source>
</evidence>
<dbReference type="Pfam" id="PF00168">
    <property type="entry name" value="C2"/>
    <property type="match status" value="2"/>
</dbReference>
<dbReference type="InterPro" id="IPR035892">
    <property type="entry name" value="C2_domain_sf"/>
</dbReference>
<dbReference type="PANTHER" id="PTHR45999">
    <property type="entry name" value="UNC-13-4A, ISOFORM B"/>
    <property type="match status" value="1"/>
</dbReference>
<comment type="similarity">
    <text evidence="3">Belongs to the unc-13 family.</text>
</comment>
<evidence type="ECO:0000256" key="2">
    <source>
        <dbReference type="ARBA" id="ARBA00004603"/>
    </source>
</evidence>
<feature type="compositionally biased region" description="Low complexity" evidence="5">
    <location>
        <begin position="141"/>
        <end position="159"/>
    </location>
</feature>
<gene>
    <name evidence="8" type="ORF">TCAL_03523</name>
</gene>